<comment type="caution">
    <text evidence="2">The sequence shown here is derived from an EMBL/GenBank/DDBJ whole genome shotgun (WGS) entry which is preliminary data.</text>
</comment>
<proteinExistence type="predicted"/>
<protein>
    <recommendedName>
        <fullName evidence="1">DUF3492 domain-containing protein</fullName>
    </recommendedName>
</protein>
<dbReference type="AlphaFoldDB" id="X0Z3F5"/>
<feature type="domain" description="DUF3492" evidence="1">
    <location>
        <begin position="3"/>
        <end position="70"/>
    </location>
</feature>
<evidence type="ECO:0000259" key="1">
    <source>
        <dbReference type="Pfam" id="PF11997"/>
    </source>
</evidence>
<feature type="non-terminal residue" evidence="2">
    <location>
        <position position="110"/>
    </location>
</feature>
<gene>
    <name evidence="2" type="ORF">S01H1_77849</name>
</gene>
<evidence type="ECO:0000313" key="2">
    <source>
        <dbReference type="EMBL" id="GAG52982.1"/>
    </source>
</evidence>
<dbReference type="EMBL" id="BARS01052356">
    <property type="protein sequence ID" value="GAG52982.1"/>
    <property type="molecule type" value="Genomic_DNA"/>
</dbReference>
<accession>X0Z3F5</accession>
<dbReference type="Pfam" id="PF11997">
    <property type="entry name" value="DUF3492"/>
    <property type="match status" value="1"/>
</dbReference>
<sequence length="110" mass="13005">MSDVCLVLEGTYPYVRGGVSTWTHDLIKSMPEVTFSIISIMPTPADTRDELYEIPDNVQSIVNIFIRDYQFPPRIFKRTYPKLFDFFELFYRGIDEIPHEKLEHQILDLM</sequence>
<name>X0Z3F5_9ZZZZ</name>
<reference evidence="2" key="1">
    <citation type="journal article" date="2014" name="Front. Microbiol.">
        <title>High frequency of phylogenetically diverse reductive dehalogenase-homologous genes in deep subseafloor sedimentary metagenomes.</title>
        <authorList>
            <person name="Kawai M."/>
            <person name="Futagami T."/>
            <person name="Toyoda A."/>
            <person name="Takaki Y."/>
            <person name="Nishi S."/>
            <person name="Hori S."/>
            <person name="Arai W."/>
            <person name="Tsubouchi T."/>
            <person name="Morono Y."/>
            <person name="Uchiyama I."/>
            <person name="Ito T."/>
            <person name="Fujiyama A."/>
            <person name="Inagaki F."/>
            <person name="Takami H."/>
        </authorList>
    </citation>
    <scope>NUCLEOTIDE SEQUENCE</scope>
    <source>
        <strain evidence="2">Expedition CK06-06</strain>
    </source>
</reference>
<dbReference type="InterPro" id="IPR022622">
    <property type="entry name" value="DUF3492"/>
</dbReference>
<organism evidence="2">
    <name type="scientific">marine sediment metagenome</name>
    <dbReference type="NCBI Taxonomy" id="412755"/>
    <lineage>
        <taxon>unclassified sequences</taxon>
        <taxon>metagenomes</taxon>
        <taxon>ecological metagenomes</taxon>
    </lineage>
</organism>